<comment type="caution">
    <text evidence="1">The sequence shown here is derived from an EMBL/GenBank/DDBJ whole genome shotgun (WGS) entry which is preliminary data.</text>
</comment>
<dbReference type="EMBL" id="JANJQO010001758">
    <property type="protein sequence ID" value="KAJ2969380.1"/>
    <property type="molecule type" value="Genomic_DNA"/>
</dbReference>
<dbReference type="Proteomes" id="UP001143910">
    <property type="component" value="Unassembled WGS sequence"/>
</dbReference>
<protein>
    <submittedName>
        <fullName evidence="1">Uncharacterized protein</fullName>
    </submittedName>
</protein>
<keyword evidence="2" id="KW-1185">Reference proteome</keyword>
<gene>
    <name evidence="1" type="ORF">NQ176_g8695</name>
</gene>
<organism evidence="1 2">
    <name type="scientific">Zarea fungicola</name>
    <dbReference type="NCBI Taxonomy" id="93591"/>
    <lineage>
        <taxon>Eukaryota</taxon>
        <taxon>Fungi</taxon>
        <taxon>Dikarya</taxon>
        <taxon>Ascomycota</taxon>
        <taxon>Pezizomycotina</taxon>
        <taxon>Sordariomycetes</taxon>
        <taxon>Hypocreomycetidae</taxon>
        <taxon>Hypocreales</taxon>
        <taxon>Cordycipitaceae</taxon>
        <taxon>Zarea</taxon>
    </lineage>
</organism>
<evidence type="ECO:0000313" key="2">
    <source>
        <dbReference type="Proteomes" id="UP001143910"/>
    </source>
</evidence>
<reference evidence="1" key="1">
    <citation type="submission" date="2022-08" db="EMBL/GenBank/DDBJ databases">
        <title>Genome Sequence of Lecanicillium fungicola.</title>
        <authorList>
            <person name="Buettner E."/>
        </authorList>
    </citation>
    <scope>NUCLEOTIDE SEQUENCE</scope>
    <source>
        <strain evidence="1">Babe33</strain>
    </source>
</reference>
<evidence type="ECO:0000313" key="1">
    <source>
        <dbReference type="EMBL" id="KAJ2969380.1"/>
    </source>
</evidence>
<sequence>MWMLSGKEPGVGGVGGGGGGSGAGLNANEPSQEVLSCCKACLDACLMHILNLRGFSHTVLVDTWICSLSMAGAMLVMLAASRVARLRELMRPDTLSAGDHLKSLLPRWQQLSDGPSSPSVSQSIRIIDAADKFMKEILSQSPGPNGTPIWRRIEL</sequence>
<accession>A0ACC1MQT5</accession>
<proteinExistence type="predicted"/>
<name>A0ACC1MQT5_9HYPO</name>